<dbReference type="OrthoDB" id="5911039at2759"/>
<gene>
    <name evidence="1" type="ORF">CAEBREN_17815</name>
</gene>
<organism evidence="2">
    <name type="scientific">Caenorhabditis brenneri</name>
    <name type="common">Nematode worm</name>
    <dbReference type="NCBI Taxonomy" id="135651"/>
    <lineage>
        <taxon>Eukaryota</taxon>
        <taxon>Metazoa</taxon>
        <taxon>Ecdysozoa</taxon>
        <taxon>Nematoda</taxon>
        <taxon>Chromadorea</taxon>
        <taxon>Rhabditida</taxon>
        <taxon>Rhabditina</taxon>
        <taxon>Rhabditomorpha</taxon>
        <taxon>Rhabditoidea</taxon>
        <taxon>Rhabditidae</taxon>
        <taxon>Peloderinae</taxon>
        <taxon>Caenorhabditis</taxon>
    </lineage>
</organism>
<keyword evidence="2" id="KW-1185">Reference proteome</keyword>
<dbReference type="OMA" id="CISIPAW"/>
<dbReference type="EMBL" id="GL379949">
    <property type="protein sequence ID" value="EGT37773.1"/>
    <property type="molecule type" value="Genomic_DNA"/>
</dbReference>
<dbReference type="Proteomes" id="UP000008068">
    <property type="component" value="Unassembled WGS sequence"/>
</dbReference>
<protein>
    <submittedName>
        <fullName evidence="1">Uncharacterized protein</fullName>
    </submittedName>
</protein>
<dbReference type="HOGENOM" id="CLU_042576_0_1_1"/>
<accession>G0NUC0</accession>
<name>G0NUC0_CAEBE</name>
<dbReference type="Pfam" id="PF12078">
    <property type="entry name" value="DUF3557"/>
    <property type="match status" value="1"/>
</dbReference>
<dbReference type="PANTHER" id="PTHR31379">
    <property type="entry name" value="F-BOX C PROTEIN-RELATED-RELATED"/>
    <property type="match status" value="1"/>
</dbReference>
<evidence type="ECO:0000313" key="2">
    <source>
        <dbReference type="Proteomes" id="UP000008068"/>
    </source>
</evidence>
<dbReference type="PANTHER" id="PTHR31379:SF1">
    <property type="entry name" value="F-BOX C PROTEIN-RELATED"/>
    <property type="match status" value="1"/>
</dbReference>
<dbReference type="InterPro" id="IPR021942">
    <property type="entry name" value="DUF3557"/>
</dbReference>
<reference evidence="2" key="1">
    <citation type="submission" date="2011-07" db="EMBL/GenBank/DDBJ databases">
        <authorList>
            <consortium name="Caenorhabditis brenneri Sequencing and Analysis Consortium"/>
            <person name="Wilson R.K."/>
        </authorList>
    </citation>
    <scope>NUCLEOTIDE SEQUENCE [LARGE SCALE GENOMIC DNA]</scope>
    <source>
        <strain evidence="2">PB2801</strain>
    </source>
</reference>
<evidence type="ECO:0000313" key="1">
    <source>
        <dbReference type="EMBL" id="EGT37773.1"/>
    </source>
</evidence>
<dbReference type="InParanoid" id="G0NUC0"/>
<dbReference type="AlphaFoldDB" id="G0NUC0"/>
<dbReference type="FunCoup" id="G0NUC0">
    <property type="interactions" value="370"/>
</dbReference>
<sequence>MSNKSLSYESLKTVLKHIKPNKRVQLASQIPSIRKVERIVPIHYNQLIFNDWSTTVDDTKYQLGVYQEYHNEEETPLSVQKHNSEGGYQQDIDEDGQFKRFDKAVPSEGDLVLWENDASEDETVWNDDWEKETKQDLEEMRASYPNPKGLIPYMMDKRKVALELYHRKKNGLPLPFTQHIRLTITSPEGVRIERINYEGKKLHEASKYLNSVLFGNRKQLMFTNFFAIPAYDAKLYLPAGFKIRVNHLQLNVEIMDKLKESGIISESSFPLNKLTMIANTDQAPLLLEHNFSKNAETLVIANTPFHGESWATVLENFENKHIIVKHSRRNHNDTDYLLIIRIWLQDGRPLGTKFSFGVMQISLVFTFLGLVRREFGATEIADRTLSIDMNNQTTKLIIYHEQAEPEIGDKLMLFVCGYEAKWFVRMKVVAASEV</sequence>
<dbReference type="eggNOG" id="ENOG502TJW8">
    <property type="taxonomic scope" value="Eukaryota"/>
</dbReference>
<proteinExistence type="predicted"/>